<evidence type="ECO:0000313" key="1">
    <source>
        <dbReference type="EMBL" id="DAD24303.1"/>
    </source>
</evidence>
<dbReference type="EMBL" id="DUZY01000001">
    <property type="protein sequence ID" value="DAD24303.1"/>
    <property type="molecule type" value="Genomic_DNA"/>
</dbReference>
<evidence type="ECO:0000313" key="2">
    <source>
        <dbReference type="Proteomes" id="UP000607653"/>
    </source>
</evidence>
<accession>A0A822XX49</accession>
<dbReference type="AlphaFoldDB" id="A0A822XX49"/>
<proteinExistence type="predicted"/>
<organism evidence="1 2">
    <name type="scientific">Nelumbo nucifera</name>
    <name type="common">Sacred lotus</name>
    <dbReference type="NCBI Taxonomy" id="4432"/>
    <lineage>
        <taxon>Eukaryota</taxon>
        <taxon>Viridiplantae</taxon>
        <taxon>Streptophyta</taxon>
        <taxon>Embryophyta</taxon>
        <taxon>Tracheophyta</taxon>
        <taxon>Spermatophyta</taxon>
        <taxon>Magnoliopsida</taxon>
        <taxon>Proteales</taxon>
        <taxon>Nelumbonaceae</taxon>
        <taxon>Nelumbo</taxon>
    </lineage>
</organism>
<name>A0A822XX49_NELNU</name>
<gene>
    <name evidence="1" type="ORF">HUJ06_025767</name>
</gene>
<protein>
    <submittedName>
        <fullName evidence="1">Uncharacterized protein</fullName>
    </submittedName>
</protein>
<reference evidence="1 2" key="1">
    <citation type="journal article" date="2020" name="Mol. Biol. Evol.">
        <title>Distinct Expression and Methylation Patterns for Genes with Different Fates following a Single Whole-Genome Duplication in Flowering Plants.</title>
        <authorList>
            <person name="Shi T."/>
            <person name="Rahmani R.S."/>
            <person name="Gugger P.F."/>
            <person name="Wang M."/>
            <person name="Li H."/>
            <person name="Zhang Y."/>
            <person name="Li Z."/>
            <person name="Wang Q."/>
            <person name="Van de Peer Y."/>
            <person name="Marchal K."/>
            <person name="Chen J."/>
        </authorList>
    </citation>
    <scope>NUCLEOTIDE SEQUENCE [LARGE SCALE GENOMIC DNA]</scope>
    <source>
        <tissue evidence="1">Leaf</tissue>
    </source>
</reference>
<comment type="caution">
    <text evidence="1">The sequence shown here is derived from an EMBL/GenBank/DDBJ whole genome shotgun (WGS) entry which is preliminary data.</text>
</comment>
<sequence>MVDQSHYKKNEDNQNYSWHINSPVQSFSFYVNPCEQVVHNGYQF</sequence>
<dbReference type="Proteomes" id="UP000607653">
    <property type="component" value="Unassembled WGS sequence"/>
</dbReference>
<keyword evidence="2" id="KW-1185">Reference proteome</keyword>